<dbReference type="InterPro" id="IPR019650">
    <property type="entry name" value="DUF2513"/>
</dbReference>
<gene>
    <name evidence="1" type="ORF">C4E15_14420</name>
</gene>
<organism evidence="1 2">
    <name type="scientific">Achromobacter spanius</name>
    <dbReference type="NCBI Taxonomy" id="217203"/>
    <lineage>
        <taxon>Bacteria</taxon>
        <taxon>Pseudomonadati</taxon>
        <taxon>Pseudomonadota</taxon>
        <taxon>Betaproteobacteria</taxon>
        <taxon>Burkholderiales</taxon>
        <taxon>Alcaligenaceae</taxon>
        <taxon>Achromobacter</taxon>
    </lineage>
</organism>
<dbReference type="AlphaFoldDB" id="A0A2S5GR01"/>
<dbReference type="Pfam" id="PF10711">
    <property type="entry name" value="DUF2513"/>
    <property type="match status" value="1"/>
</dbReference>
<name>A0A2S5GR01_9BURK</name>
<evidence type="ECO:0000313" key="2">
    <source>
        <dbReference type="Proteomes" id="UP000239990"/>
    </source>
</evidence>
<sequence length="123" mass="14121">MERDMDVVRRIALETAKLKYGVFLSRLDNVDDITFAMHAIWMVEAGLIKAHITEYVDNTPFSAHVVRLTWDGCEFADSVKSDTLWRKAKETVIKPTSSFTFGVMRDWLRQEILQGLPSLRSVS</sequence>
<dbReference type="EMBL" id="PREU01000006">
    <property type="protein sequence ID" value="PPA75305.1"/>
    <property type="molecule type" value="Genomic_DNA"/>
</dbReference>
<evidence type="ECO:0000313" key="1">
    <source>
        <dbReference type="EMBL" id="PPA75305.1"/>
    </source>
</evidence>
<protein>
    <recommendedName>
        <fullName evidence="3">DUF2513 domain-containing protein</fullName>
    </recommendedName>
</protein>
<evidence type="ECO:0008006" key="3">
    <source>
        <dbReference type="Google" id="ProtNLM"/>
    </source>
</evidence>
<dbReference type="Proteomes" id="UP000239990">
    <property type="component" value="Unassembled WGS sequence"/>
</dbReference>
<proteinExistence type="predicted"/>
<dbReference type="OrthoDB" id="6960201at2"/>
<reference evidence="1 2" key="1">
    <citation type="submission" date="2018-02" db="EMBL/GenBank/DDBJ databases">
        <title>Draft Genome of Achromobacter spanius stain 6.</title>
        <authorList>
            <person name="Gunasekera T.S."/>
            <person name="Radwan O."/>
            <person name="Ruiz O.N."/>
        </authorList>
    </citation>
    <scope>NUCLEOTIDE SEQUENCE [LARGE SCALE GENOMIC DNA]</scope>
    <source>
        <strain evidence="1 2">6</strain>
    </source>
</reference>
<accession>A0A2S5GR01</accession>
<comment type="caution">
    <text evidence="1">The sequence shown here is derived from an EMBL/GenBank/DDBJ whole genome shotgun (WGS) entry which is preliminary data.</text>
</comment>